<accession>A0AAW9RWW8</accession>
<dbReference type="Pfam" id="PF14803">
    <property type="entry name" value="Zn_ribbon_Nudix"/>
    <property type="match status" value="1"/>
</dbReference>
<evidence type="ECO:0000313" key="5">
    <source>
        <dbReference type="EMBL" id="MEJ8574778.1"/>
    </source>
</evidence>
<dbReference type="SUPFAM" id="SSF55811">
    <property type="entry name" value="Nudix"/>
    <property type="match status" value="1"/>
</dbReference>
<dbReference type="InterPro" id="IPR000086">
    <property type="entry name" value="NUDIX_hydrolase_dom"/>
</dbReference>
<dbReference type="PROSITE" id="PS00893">
    <property type="entry name" value="NUDIX_BOX"/>
    <property type="match status" value="1"/>
</dbReference>
<dbReference type="InterPro" id="IPR020084">
    <property type="entry name" value="NUDIX_hydrolase_CS"/>
</dbReference>
<dbReference type="PROSITE" id="PS51462">
    <property type="entry name" value="NUDIX"/>
    <property type="match status" value="1"/>
</dbReference>
<comment type="caution">
    <text evidence="5">The sequence shown here is derived from an EMBL/GenBank/DDBJ whole genome shotgun (WGS) entry which is preliminary data.</text>
</comment>
<dbReference type="Gene3D" id="3.90.79.10">
    <property type="entry name" value="Nucleoside Triphosphate Pyrophosphohydrolase"/>
    <property type="match status" value="1"/>
</dbReference>
<sequence>MAEHEPDFHHAVPPGDTLSRRVCTRCGFIHYDNPKVVVGSVVRSGSKVLLCRRAIHPRRGFWTMPAGYLELNEDPEAGARREAREEANAELDISGILAVYSVPRLSQVQVIFRATLVGGFAPGEESLDVDLFEWDGIPWDEIAFPSVHWALNHDRATELGQASPPFVNPQGENGDLLPGGTPLKSEDA</sequence>
<reference evidence="5 6" key="1">
    <citation type="submission" date="2024-02" db="EMBL/GenBank/DDBJ databases">
        <title>Genome analysis and characterization of Microbaculum marinisediminis sp. nov., isolated from marine sediment.</title>
        <authorList>
            <person name="Du Z.-J."/>
            <person name="Ye Y.-Q."/>
            <person name="Zhang Z.-R."/>
            <person name="Yuan S.-M."/>
            <person name="Zhang X.-Y."/>
        </authorList>
    </citation>
    <scope>NUCLEOTIDE SEQUENCE [LARGE SCALE GENOMIC DNA]</scope>
    <source>
        <strain evidence="5 6">SDUM1044001</strain>
    </source>
</reference>
<organism evidence="5 6">
    <name type="scientific">Microbaculum marinum</name>
    <dbReference type="NCBI Taxonomy" id="1764581"/>
    <lineage>
        <taxon>Bacteria</taxon>
        <taxon>Pseudomonadati</taxon>
        <taxon>Pseudomonadota</taxon>
        <taxon>Alphaproteobacteria</taxon>
        <taxon>Hyphomicrobiales</taxon>
        <taxon>Tepidamorphaceae</taxon>
        <taxon>Microbaculum</taxon>
    </lineage>
</organism>
<gene>
    <name evidence="5" type="ORF">V3328_25105</name>
</gene>
<dbReference type="PANTHER" id="PTHR43222:SF2">
    <property type="entry name" value="NUDIX HYDROLASE 23, CHLOROPLASTIC"/>
    <property type="match status" value="1"/>
</dbReference>
<comment type="cofactor">
    <cofactor evidence="1">
        <name>Mg(2+)</name>
        <dbReference type="ChEBI" id="CHEBI:18420"/>
    </cofactor>
</comment>
<dbReference type="Pfam" id="PF00293">
    <property type="entry name" value="NUDIX"/>
    <property type="match status" value="1"/>
</dbReference>
<dbReference type="GO" id="GO:0016787">
    <property type="term" value="F:hydrolase activity"/>
    <property type="evidence" value="ECO:0007669"/>
    <property type="project" value="UniProtKB-KW"/>
</dbReference>
<dbReference type="AlphaFoldDB" id="A0AAW9RWW8"/>
<evidence type="ECO:0000256" key="3">
    <source>
        <dbReference type="SAM" id="MobiDB-lite"/>
    </source>
</evidence>
<dbReference type="RefSeq" id="WP_340332477.1">
    <property type="nucleotide sequence ID" value="NZ_JAZHOF010000014.1"/>
</dbReference>
<protein>
    <submittedName>
        <fullName evidence="5">NUDIX hydrolase</fullName>
    </submittedName>
</protein>
<dbReference type="InterPro" id="IPR029401">
    <property type="entry name" value="Nudix_N"/>
</dbReference>
<name>A0AAW9RWW8_9HYPH</name>
<proteinExistence type="predicted"/>
<feature type="region of interest" description="Disordered" evidence="3">
    <location>
        <begin position="160"/>
        <end position="188"/>
    </location>
</feature>
<evidence type="ECO:0000259" key="4">
    <source>
        <dbReference type="PROSITE" id="PS51462"/>
    </source>
</evidence>
<dbReference type="Proteomes" id="UP001378188">
    <property type="component" value="Unassembled WGS sequence"/>
</dbReference>
<evidence type="ECO:0000256" key="2">
    <source>
        <dbReference type="ARBA" id="ARBA00022801"/>
    </source>
</evidence>
<keyword evidence="6" id="KW-1185">Reference proteome</keyword>
<dbReference type="EMBL" id="JAZHOF010000014">
    <property type="protein sequence ID" value="MEJ8574778.1"/>
    <property type="molecule type" value="Genomic_DNA"/>
</dbReference>
<dbReference type="Gene3D" id="2.20.70.10">
    <property type="match status" value="1"/>
</dbReference>
<dbReference type="InterPro" id="IPR015797">
    <property type="entry name" value="NUDIX_hydrolase-like_dom_sf"/>
</dbReference>
<evidence type="ECO:0000313" key="6">
    <source>
        <dbReference type="Proteomes" id="UP001378188"/>
    </source>
</evidence>
<feature type="domain" description="Nudix hydrolase" evidence="4">
    <location>
        <begin position="33"/>
        <end position="163"/>
    </location>
</feature>
<dbReference type="PANTHER" id="PTHR43222">
    <property type="entry name" value="NUDIX HYDROLASE 23"/>
    <property type="match status" value="1"/>
</dbReference>
<keyword evidence="2 5" id="KW-0378">Hydrolase</keyword>
<evidence type="ECO:0000256" key="1">
    <source>
        <dbReference type="ARBA" id="ARBA00001946"/>
    </source>
</evidence>